<dbReference type="PROSITE" id="PS51344">
    <property type="entry name" value="HTH_TFE_IIE"/>
    <property type="match status" value="1"/>
</dbReference>
<feature type="compositionally biased region" description="Acidic residues" evidence="1">
    <location>
        <begin position="393"/>
        <end position="405"/>
    </location>
</feature>
<accession>A0AA43QQE1</accession>
<feature type="compositionally biased region" description="Polar residues" evidence="1">
    <location>
        <begin position="376"/>
        <end position="387"/>
    </location>
</feature>
<feature type="compositionally biased region" description="Acidic residues" evidence="1">
    <location>
        <begin position="292"/>
        <end position="307"/>
    </location>
</feature>
<dbReference type="PANTHER" id="PTHR13097">
    <property type="entry name" value="TRANSCRIPTION INITIATION FACTOR IIE, ALPHA SUBUNIT"/>
    <property type="match status" value="1"/>
</dbReference>
<feature type="domain" description="HTH TFE/IIEalpha-type" evidence="2">
    <location>
        <begin position="1"/>
        <end position="52"/>
    </location>
</feature>
<feature type="compositionally biased region" description="Basic and acidic residues" evidence="1">
    <location>
        <begin position="282"/>
        <end position="291"/>
    </location>
</feature>
<sequence>MQGKDLRKLCGKLKEDRLLAVHSRPEIRDGMNKPINKDYYYIDFHASIDAIKYRVYHLTEKVKELYKVTTEKKDLFCPQCRAQWTTLEAMDKSTPMGFECHRCGGILEPQEREEGQSTGHEKQSRLMSQLDGLISMLRKIDSQDIPSNDFETAMSMAVPVERERNLNPLRPFLPGDNKGSLTAVKGITPTTVALDVNVMESADKTAADKAEEAKKKANLAQNELPVWHTTSTVTGEKVATMNKDAQHNMNGTSLVKDEEEDRKDGNIENDELKAYYAQLAEEREKEAKEDREADDSDEDEDDFEDVDVANSDGGSPSDKSPLKGLNGTGEHQRKEKDKNSDSGSSAPGTNASTPAIGSFDDVEGPTSKRVKFESPTKPSNNGETAAASQVDKDSDEDDEVEFEDV</sequence>
<dbReference type="PROSITE" id="PS00018">
    <property type="entry name" value="EF_HAND_1"/>
    <property type="match status" value="1"/>
</dbReference>
<dbReference type="PANTHER" id="PTHR13097:SF7">
    <property type="entry name" value="GENERAL TRANSCRIPTION FACTOR IIE SUBUNIT 1"/>
    <property type="match status" value="1"/>
</dbReference>
<feature type="region of interest" description="Disordered" evidence="1">
    <location>
        <begin position="282"/>
        <end position="405"/>
    </location>
</feature>
<feature type="compositionally biased region" description="Basic and acidic residues" evidence="1">
    <location>
        <begin position="330"/>
        <end position="340"/>
    </location>
</feature>
<evidence type="ECO:0000313" key="3">
    <source>
        <dbReference type="EMBL" id="MDI1488933.1"/>
    </source>
</evidence>
<reference evidence="3" key="1">
    <citation type="journal article" date="2023" name="Genome Biol. Evol.">
        <title>First Whole Genome Sequence and Flow Cytometry Genome Size Data for the Lichen-Forming Fungus Ramalina farinacea (Ascomycota).</title>
        <authorList>
            <person name="Llewellyn T."/>
            <person name="Mian S."/>
            <person name="Hill R."/>
            <person name="Leitch I.J."/>
            <person name="Gaya E."/>
        </authorList>
    </citation>
    <scope>NUCLEOTIDE SEQUENCE</scope>
    <source>
        <strain evidence="3">LIQ254RAFAR</strain>
    </source>
</reference>
<evidence type="ECO:0000313" key="4">
    <source>
        <dbReference type="Proteomes" id="UP001161017"/>
    </source>
</evidence>
<dbReference type="GO" id="GO:0006367">
    <property type="term" value="P:transcription initiation at RNA polymerase II promoter"/>
    <property type="evidence" value="ECO:0007669"/>
    <property type="project" value="TreeGrafter"/>
</dbReference>
<feature type="region of interest" description="Disordered" evidence="1">
    <location>
        <begin position="242"/>
        <end position="269"/>
    </location>
</feature>
<dbReference type="GO" id="GO:0005673">
    <property type="term" value="C:transcription factor TFIIE complex"/>
    <property type="evidence" value="ECO:0007669"/>
    <property type="project" value="TreeGrafter"/>
</dbReference>
<dbReference type="InterPro" id="IPR018247">
    <property type="entry name" value="EF_Hand_1_Ca_BS"/>
</dbReference>
<proteinExistence type="predicted"/>
<dbReference type="EMBL" id="JAPUFD010000008">
    <property type="protein sequence ID" value="MDI1488933.1"/>
    <property type="molecule type" value="Genomic_DNA"/>
</dbReference>
<dbReference type="AlphaFoldDB" id="A0AA43QQE1"/>
<protein>
    <recommendedName>
        <fullName evidence="2">HTH TFE/IIEalpha-type domain-containing protein</fullName>
    </recommendedName>
</protein>
<keyword evidence="4" id="KW-1185">Reference proteome</keyword>
<organism evidence="3 4">
    <name type="scientific">Ramalina farinacea</name>
    <dbReference type="NCBI Taxonomy" id="258253"/>
    <lineage>
        <taxon>Eukaryota</taxon>
        <taxon>Fungi</taxon>
        <taxon>Dikarya</taxon>
        <taxon>Ascomycota</taxon>
        <taxon>Pezizomycotina</taxon>
        <taxon>Lecanoromycetes</taxon>
        <taxon>OSLEUM clade</taxon>
        <taxon>Lecanoromycetidae</taxon>
        <taxon>Lecanorales</taxon>
        <taxon>Lecanorineae</taxon>
        <taxon>Ramalinaceae</taxon>
        <taxon>Ramalina</taxon>
    </lineage>
</organism>
<evidence type="ECO:0000259" key="2">
    <source>
        <dbReference type="PROSITE" id="PS51344"/>
    </source>
</evidence>
<feature type="compositionally biased region" description="Polar residues" evidence="1">
    <location>
        <begin position="341"/>
        <end position="355"/>
    </location>
</feature>
<gene>
    <name evidence="3" type="ORF">OHK93_008210</name>
</gene>
<name>A0AA43QQE1_9LECA</name>
<dbReference type="InterPro" id="IPR017919">
    <property type="entry name" value="TFIIE/TFIIEa_HTH"/>
</dbReference>
<dbReference type="Proteomes" id="UP001161017">
    <property type="component" value="Unassembled WGS sequence"/>
</dbReference>
<comment type="caution">
    <text evidence="3">The sequence shown here is derived from an EMBL/GenBank/DDBJ whole genome shotgun (WGS) entry which is preliminary data.</text>
</comment>
<dbReference type="InterPro" id="IPR039997">
    <property type="entry name" value="TFE"/>
</dbReference>
<evidence type="ECO:0000256" key="1">
    <source>
        <dbReference type="SAM" id="MobiDB-lite"/>
    </source>
</evidence>